<feature type="chain" id="PRO_5045259893" description="DUF5683 domain-containing protein" evidence="1">
    <location>
        <begin position="21"/>
        <end position="221"/>
    </location>
</feature>
<sequence length="221" mass="24081">MKILLPLLFLGLSVHGFGQALLQNRSDQNRTTSLSPVANPLRTEWAAMNLPRERSKASPAYADDSLWSKRGFITTSIYHRDGKLSNATIREMFQTSPKALANYRWGQILKPIGPLVSVAGVVIAYNGLKGYKDVATVQTRRTATNPSQEIDVAYTVRSLPKILGGIGLFVGGICLLELSNELTAKSAKLFIVRFSTQNSLPPCTVKLGMTASGNLGLEARF</sequence>
<accession>A0ABW0III6</accession>
<dbReference type="EMBL" id="JBHSMA010000014">
    <property type="protein sequence ID" value="MFC5412583.1"/>
    <property type="molecule type" value="Genomic_DNA"/>
</dbReference>
<evidence type="ECO:0000313" key="3">
    <source>
        <dbReference type="Proteomes" id="UP001596106"/>
    </source>
</evidence>
<keyword evidence="3" id="KW-1185">Reference proteome</keyword>
<evidence type="ECO:0008006" key="4">
    <source>
        <dbReference type="Google" id="ProtNLM"/>
    </source>
</evidence>
<evidence type="ECO:0000256" key="1">
    <source>
        <dbReference type="SAM" id="SignalP"/>
    </source>
</evidence>
<reference evidence="3" key="1">
    <citation type="journal article" date="2019" name="Int. J. Syst. Evol. Microbiol.">
        <title>The Global Catalogue of Microorganisms (GCM) 10K type strain sequencing project: providing services to taxonomists for standard genome sequencing and annotation.</title>
        <authorList>
            <consortium name="The Broad Institute Genomics Platform"/>
            <consortium name="The Broad Institute Genome Sequencing Center for Infectious Disease"/>
            <person name="Wu L."/>
            <person name="Ma J."/>
        </authorList>
    </citation>
    <scope>NUCLEOTIDE SEQUENCE [LARGE SCALE GENOMIC DNA]</scope>
    <source>
        <strain evidence="3">CCUG 55250</strain>
    </source>
</reference>
<name>A0ABW0III6_9BACT</name>
<proteinExistence type="predicted"/>
<feature type="signal peptide" evidence="1">
    <location>
        <begin position="1"/>
        <end position="20"/>
    </location>
</feature>
<dbReference type="Proteomes" id="UP001596106">
    <property type="component" value="Unassembled WGS sequence"/>
</dbReference>
<organism evidence="2 3">
    <name type="scientific">Larkinella bovis</name>
    <dbReference type="NCBI Taxonomy" id="683041"/>
    <lineage>
        <taxon>Bacteria</taxon>
        <taxon>Pseudomonadati</taxon>
        <taxon>Bacteroidota</taxon>
        <taxon>Cytophagia</taxon>
        <taxon>Cytophagales</taxon>
        <taxon>Spirosomataceae</taxon>
        <taxon>Larkinella</taxon>
    </lineage>
</organism>
<gene>
    <name evidence="2" type="ORF">ACFPMF_24880</name>
</gene>
<evidence type="ECO:0000313" key="2">
    <source>
        <dbReference type="EMBL" id="MFC5412583.1"/>
    </source>
</evidence>
<keyword evidence="1" id="KW-0732">Signal</keyword>
<protein>
    <recommendedName>
        <fullName evidence="4">DUF5683 domain-containing protein</fullName>
    </recommendedName>
</protein>
<dbReference type="RefSeq" id="WP_379850240.1">
    <property type="nucleotide sequence ID" value="NZ_JBHSMA010000014.1"/>
</dbReference>
<comment type="caution">
    <text evidence="2">The sequence shown here is derived from an EMBL/GenBank/DDBJ whole genome shotgun (WGS) entry which is preliminary data.</text>
</comment>